<keyword evidence="3" id="KW-1185">Reference proteome</keyword>
<evidence type="ECO:0000313" key="2">
    <source>
        <dbReference type="EMBL" id="WKW15609.1"/>
    </source>
</evidence>
<sequence>MTPNIDVRSALQEGSQQPYSDLVTRRTGQLVRTVIEHRIADLADGSVAVLDFSHIGLLDRSCADEILSKLMLPLTADHPSKDGYLLLRGIAEHHLEIIEAVLEVHELALVVQLPNAEVRLVGAVTEKERHCWETVMRHGAALADAVAEEVGLACETCQEMLERLARRRLLRREADRFVPLGAVA</sequence>
<dbReference type="Proteomes" id="UP001229955">
    <property type="component" value="Chromosome"/>
</dbReference>
<accession>A0AA49Q5A1</accession>
<reference evidence="2" key="1">
    <citation type="submission" date="2023-07" db="EMBL/GenBank/DDBJ databases">
        <authorList>
            <person name="Haufschild T."/>
            <person name="Kallscheuer N."/>
            <person name="Hammer J."/>
            <person name="Kohn T."/>
            <person name="Kabuu M."/>
            <person name="Jogler M."/>
            <person name="Wohfarth N."/>
            <person name="Heuer A."/>
            <person name="Rohde M."/>
            <person name="van Teeseling M.C.F."/>
            <person name="Jogler C."/>
        </authorList>
    </citation>
    <scope>NUCLEOTIDE SEQUENCE</scope>
    <source>
        <strain evidence="1">Strain 138</strain>
        <strain evidence="2">Strain 318</strain>
    </source>
</reference>
<protein>
    <recommendedName>
        <fullName evidence="4">STAS domain-containing protein</fullName>
    </recommendedName>
</protein>
<organism evidence="2 3">
    <name type="scientific">Pseudogemmatithrix spongiicola</name>
    <dbReference type="NCBI Taxonomy" id="3062599"/>
    <lineage>
        <taxon>Bacteria</taxon>
        <taxon>Pseudomonadati</taxon>
        <taxon>Gemmatimonadota</taxon>
        <taxon>Gemmatimonadia</taxon>
        <taxon>Gemmatimonadales</taxon>
        <taxon>Gemmatimonadaceae</taxon>
        <taxon>Pseudogemmatithrix</taxon>
    </lineage>
</organism>
<dbReference type="KEGG" id="pspc:Strain318_002008"/>
<evidence type="ECO:0000313" key="1">
    <source>
        <dbReference type="EMBL" id="WKW12702.1"/>
    </source>
</evidence>
<evidence type="ECO:0000313" key="3">
    <source>
        <dbReference type="Proteomes" id="UP001229955"/>
    </source>
</evidence>
<name>A0AA49K0T9_9BACT</name>
<dbReference type="EMBL" id="CP130613">
    <property type="protein sequence ID" value="WKW15609.1"/>
    <property type="molecule type" value="Genomic_DNA"/>
</dbReference>
<dbReference type="RefSeq" id="WP_367885579.1">
    <property type="nucleotide sequence ID" value="NZ_CP130612.1"/>
</dbReference>
<proteinExistence type="predicted"/>
<evidence type="ECO:0008006" key="4">
    <source>
        <dbReference type="Google" id="ProtNLM"/>
    </source>
</evidence>
<dbReference type="AlphaFoldDB" id="A0AA49K0T9"/>
<gene>
    <name evidence="1" type="ORF">Strain138_002009</name>
    <name evidence="2" type="ORF">Strain318_002008</name>
</gene>
<accession>A0AA49K0T9</accession>
<dbReference type="EMBL" id="CP130612">
    <property type="protein sequence ID" value="WKW12702.1"/>
    <property type="molecule type" value="Genomic_DNA"/>
</dbReference>